<evidence type="ECO:0000313" key="3">
    <source>
        <dbReference type="EMBL" id="MUN27914.1"/>
    </source>
</evidence>
<evidence type="ECO:0000313" key="4">
    <source>
        <dbReference type="Proteomes" id="UP000470772"/>
    </source>
</evidence>
<comment type="caution">
    <text evidence="3">The sequence shown here is derived from an EMBL/GenBank/DDBJ whole genome shotgun (WGS) entry which is preliminary data.</text>
</comment>
<dbReference type="InterPro" id="IPR037284">
    <property type="entry name" value="SUF_FeS_clus_asmbl_SufBD_sf"/>
</dbReference>
<dbReference type="PANTHER" id="PTHR30508">
    <property type="entry name" value="FES CLUSTER ASSEMBLY PROTEIN SUF"/>
    <property type="match status" value="1"/>
</dbReference>
<keyword evidence="4" id="KW-1185">Reference proteome</keyword>
<dbReference type="Pfam" id="PF01458">
    <property type="entry name" value="SUFBD_core"/>
    <property type="match status" value="1"/>
</dbReference>
<dbReference type="RefSeq" id="WP_054837842.1">
    <property type="nucleotide sequence ID" value="NZ_BBBY01000002.1"/>
</dbReference>
<dbReference type="OrthoDB" id="300624at2157"/>
<dbReference type="AlphaFoldDB" id="A0A6A9QGU7"/>
<comment type="similarity">
    <text evidence="1">Belongs to the iron-sulfur cluster assembly SufBD family.</text>
</comment>
<dbReference type="InterPro" id="IPR055346">
    <property type="entry name" value="Fe-S_cluster_assembly_SufBD"/>
</dbReference>
<proteinExistence type="inferred from homology"/>
<dbReference type="InterPro" id="IPR000825">
    <property type="entry name" value="SUF_FeS_clus_asmbl_SufBD_core"/>
</dbReference>
<accession>A0A6A9QGU7</accession>
<organism evidence="3 4">
    <name type="scientific">Sulfuracidifex metallicus DSM 6482 = JCM 9184</name>
    <dbReference type="NCBI Taxonomy" id="523847"/>
    <lineage>
        <taxon>Archaea</taxon>
        <taxon>Thermoproteota</taxon>
        <taxon>Thermoprotei</taxon>
        <taxon>Sulfolobales</taxon>
        <taxon>Sulfolobaceae</taxon>
        <taxon>Sulfuracidifex</taxon>
    </lineage>
</organism>
<name>A0A6A9QGU7_SULME</name>
<dbReference type="Proteomes" id="UP000470772">
    <property type="component" value="Unassembled WGS sequence"/>
</dbReference>
<reference evidence="3 4" key="1">
    <citation type="submission" date="2019-10" db="EMBL/GenBank/DDBJ databases">
        <title>Sequencing and Assembly of Multiple Reported Metal-Biooxidizing Members of the Extremely Thermoacidophilic Archaeal Family Sulfolobaceae.</title>
        <authorList>
            <person name="Counts J.A."/>
            <person name="Kelly R.M."/>
        </authorList>
    </citation>
    <scope>NUCLEOTIDE SEQUENCE [LARGE SCALE GENOMIC DNA]</scope>
    <source>
        <strain evidence="3 4">DSM 6482</strain>
    </source>
</reference>
<dbReference type="SUPFAM" id="SSF101960">
    <property type="entry name" value="Stabilizer of iron transporter SufD"/>
    <property type="match status" value="1"/>
</dbReference>
<dbReference type="EMBL" id="WGGD01000005">
    <property type="protein sequence ID" value="MUN27914.1"/>
    <property type="molecule type" value="Genomic_DNA"/>
</dbReference>
<feature type="domain" description="SUF system FeS cluster assembly SufBD core" evidence="2">
    <location>
        <begin position="158"/>
        <end position="352"/>
    </location>
</feature>
<gene>
    <name evidence="3" type="ORF">GC250_00180</name>
</gene>
<evidence type="ECO:0000256" key="1">
    <source>
        <dbReference type="ARBA" id="ARBA00043967"/>
    </source>
</evidence>
<sequence>MTLADPDILRKSLSQFNNQAEREDLLSAYYAIPYQAIHDSPTIKTYTEWSTYERLNIRNVNVPKVVEGSEIIIDDEKIIRPSHVQVSDSMKGTLFRKDDGKLVSLAMATAKVMKIEKSGNYVIRHKASSGLSPIHLIIKSSPRDLLNVTYLLEVNGEPVLPLSLISIEAEKDSSVSFSGVILGGRNPNFISVKANVRGSLNTTLFSTESSMSHVSLKTNVDSNAKSTFSALALGTERDRIDMVTDVSHVGAKSVSDGKLKGITADEAEISVRGIAEIKEEATDSSTSITGRAMILSPFSHASVVPMLEVKTGRVVMAKHSAAVSKINEDMIFYLKSRGLTQKEAEGMIIRGFIEDEVTDLIRDKIEQILYHLGY</sequence>
<evidence type="ECO:0000259" key="2">
    <source>
        <dbReference type="Pfam" id="PF01458"/>
    </source>
</evidence>
<dbReference type="PANTHER" id="PTHR30508:SF1">
    <property type="entry name" value="UPF0051 PROTEIN ABCI8, CHLOROPLASTIC-RELATED"/>
    <property type="match status" value="1"/>
</dbReference>
<protein>
    <submittedName>
        <fullName evidence="3">SufD family Fe-S cluster assembly protein</fullName>
    </submittedName>
</protein>
<dbReference type="GO" id="GO:0016226">
    <property type="term" value="P:iron-sulfur cluster assembly"/>
    <property type="evidence" value="ECO:0007669"/>
    <property type="project" value="InterPro"/>
</dbReference>